<keyword evidence="8" id="KW-1185">Reference proteome</keyword>
<dbReference type="RefSeq" id="WP_258211109.1">
    <property type="nucleotide sequence ID" value="NZ_CP102734.1"/>
</dbReference>
<evidence type="ECO:0000256" key="4">
    <source>
        <dbReference type="ARBA" id="ARBA00023136"/>
    </source>
</evidence>
<dbReference type="Pfam" id="PF05154">
    <property type="entry name" value="TM2"/>
    <property type="match status" value="1"/>
</dbReference>
<evidence type="ECO:0000256" key="3">
    <source>
        <dbReference type="ARBA" id="ARBA00022989"/>
    </source>
</evidence>
<gene>
    <name evidence="7" type="ORF">NV226_01355</name>
</gene>
<organism evidence="7 8">
    <name type="scientific">Mycoplasma iguanae</name>
    <dbReference type="NCBI Taxonomy" id="292461"/>
    <lineage>
        <taxon>Bacteria</taxon>
        <taxon>Bacillati</taxon>
        <taxon>Mycoplasmatota</taxon>
        <taxon>Mollicutes</taxon>
        <taxon>Mycoplasmataceae</taxon>
        <taxon>Mycoplasma</taxon>
    </lineage>
</organism>
<comment type="subcellular location">
    <subcellularLocation>
        <location evidence="1">Membrane</location>
        <topology evidence="1">Multi-pass membrane protein</topology>
    </subcellularLocation>
</comment>
<feature type="transmembrane region" description="Helical" evidence="5">
    <location>
        <begin position="38"/>
        <end position="59"/>
    </location>
</feature>
<evidence type="ECO:0000313" key="8">
    <source>
        <dbReference type="Proteomes" id="UP001059252"/>
    </source>
</evidence>
<feature type="transmembrane region" description="Helical" evidence="5">
    <location>
        <begin position="12"/>
        <end position="31"/>
    </location>
</feature>
<evidence type="ECO:0000256" key="2">
    <source>
        <dbReference type="ARBA" id="ARBA00022692"/>
    </source>
</evidence>
<reference evidence="7" key="1">
    <citation type="submission" date="2022-08" db="EMBL/GenBank/DDBJ databases">
        <title>Complete genome of Mycoplasma iguanae type strain 2327.</title>
        <authorList>
            <person name="Spergser J."/>
        </authorList>
    </citation>
    <scope>NUCLEOTIDE SEQUENCE</scope>
    <source>
        <strain evidence="7">2327</strain>
    </source>
</reference>
<evidence type="ECO:0000256" key="1">
    <source>
        <dbReference type="ARBA" id="ARBA00004141"/>
    </source>
</evidence>
<dbReference type="EMBL" id="CP102734">
    <property type="protein sequence ID" value="UVD81935.1"/>
    <property type="molecule type" value="Genomic_DNA"/>
</dbReference>
<name>A0ABY5RAC5_9MOLU</name>
<sequence length="190" mass="22175">MNIKIKSKSSKIVLIILSFFSGFIGIDDFYLKKYITGILKLLFFGAFVALALFFIFYYLPQMQNTYKTLLDEIKDKFEKDYGNPNESTSFSQIWSDIQNYFMSGWNTFREKNELALYVGGAAILFAITIVFYWIFAVISSIFGRRDRYGHLVSFKGATLEEILEKRDKKIAQAVIKKIKEQRRDLNINNL</sequence>
<evidence type="ECO:0000313" key="7">
    <source>
        <dbReference type="EMBL" id="UVD81935.1"/>
    </source>
</evidence>
<keyword evidence="2 5" id="KW-0812">Transmembrane</keyword>
<proteinExistence type="predicted"/>
<protein>
    <submittedName>
        <fullName evidence="7">TM2 domain-containing protein</fullName>
    </submittedName>
</protein>
<keyword evidence="3 5" id="KW-1133">Transmembrane helix</keyword>
<evidence type="ECO:0000259" key="6">
    <source>
        <dbReference type="Pfam" id="PF05154"/>
    </source>
</evidence>
<feature type="transmembrane region" description="Helical" evidence="5">
    <location>
        <begin position="114"/>
        <end position="138"/>
    </location>
</feature>
<feature type="domain" description="TM2" evidence="6">
    <location>
        <begin position="8"/>
        <end position="52"/>
    </location>
</feature>
<keyword evidence="4 5" id="KW-0472">Membrane</keyword>
<dbReference type="InterPro" id="IPR007829">
    <property type="entry name" value="TM2"/>
</dbReference>
<evidence type="ECO:0000256" key="5">
    <source>
        <dbReference type="SAM" id="Phobius"/>
    </source>
</evidence>
<accession>A0ABY5RAC5</accession>
<dbReference type="Proteomes" id="UP001059252">
    <property type="component" value="Chromosome"/>
</dbReference>